<dbReference type="InterPro" id="IPR012795">
    <property type="entry name" value="tRNA_Ile_lys_synt_N"/>
</dbReference>
<dbReference type="RefSeq" id="WP_052377130.1">
    <property type="nucleotide sequence ID" value="NZ_CP003984.1"/>
</dbReference>
<sequence>MSLEPPQDISSHLAEVFAPLPKDAVIGVAVSGGSDSVALLLALRAAMPQAHLCAATVDHGLRAEAKEEALWVNALCGKLGVAHTTLTISDLPKGPNLQARARSARYEALAAWGRDMACRCICLGHSQTDVAENFLIRLARGSGADGLSEMRGRWTDRDMDWQRPLLAFCREDLQGFLHAQGQGWCNDPSNEDPAFMRVRMRQAAPELEALGLTGPRLAATATRMRHVQEALEFSTRGLWPQVAQIDVTDVLFDRVALSRLPREYIERMVSAALNWISGQPYRPRNSALLRALAAKKTVTLHGCVLIPQSKTVLRISREFSVVERQVAQAGAPWDGRISMVNAEKSYEIRALGPSGLGQCPGWRDSGRPRLALLASPSLWQGQRLLAAPMAQFGPKDMLKVVSPPWEW</sequence>
<dbReference type="InterPro" id="IPR011063">
    <property type="entry name" value="TilS/TtcA_N"/>
</dbReference>
<evidence type="ECO:0000256" key="2">
    <source>
        <dbReference type="ARBA" id="ARBA00022694"/>
    </source>
</evidence>
<comment type="catalytic activity">
    <reaction evidence="5 6">
        <text>cytidine(34) in tRNA(Ile2) + L-lysine + ATP = lysidine(34) in tRNA(Ile2) + AMP + diphosphate + H(+)</text>
        <dbReference type="Rhea" id="RHEA:43744"/>
        <dbReference type="Rhea" id="RHEA-COMP:10625"/>
        <dbReference type="Rhea" id="RHEA-COMP:10670"/>
        <dbReference type="ChEBI" id="CHEBI:15378"/>
        <dbReference type="ChEBI" id="CHEBI:30616"/>
        <dbReference type="ChEBI" id="CHEBI:32551"/>
        <dbReference type="ChEBI" id="CHEBI:33019"/>
        <dbReference type="ChEBI" id="CHEBI:82748"/>
        <dbReference type="ChEBI" id="CHEBI:83665"/>
        <dbReference type="ChEBI" id="CHEBI:456215"/>
        <dbReference type="EC" id="6.3.4.19"/>
    </reaction>
</comment>
<comment type="function">
    <text evidence="6">Ligates lysine onto the cytidine present at position 34 of the AUA codon-specific tRNA(Ile) that contains the anticodon CAU, in an ATP-dependent manner. Cytidine is converted to lysidine, thus changing the amino acid specificity of the tRNA from methionine to isoleucine.</text>
</comment>
<keyword evidence="6" id="KW-0963">Cytoplasm</keyword>
<dbReference type="PANTHER" id="PTHR43033">
    <property type="entry name" value="TRNA(ILE)-LYSIDINE SYNTHASE-RELATED"/>
    <property type="match status" value="1"/>
</dbReference>
<dbReference type="KEGG" id="ptp:RCA23_c19730"/>
<keyword evidence="4 6" id="KW-0067">ATP-binding</keyword>
<proteinExistence type="inferred from homology"/>
<dbReference type="EC" id="6.3.4.19" evidence="6"/>
<dbReference type="GO" id="GO:0032267">
    <property type="term" value="F:tRNA(Ile)-lysidine synthase activity"/>
    <property type="evidence" value="ECO:0007669"/>
    <property type="project" value="UniProtKB-EC"/>
</dbReference>
<evidence type="ECO:0000313" key="9">
    <source>
        <dbReference type="Proteomes" id="UP000028680"/>
    </source>
</evidence>
<accession>A0AAN0VIV6</accession>
<keyword evidence="9" id="KW-1185">Reference proteome</keyword>
<evidence type="ECO:0000256" key="5">
    <source>
        <dbReference type="ARBA" id="ARBA00048539"/>
    </source>
</evidence>
<organism evidence="8 9">
    <name type="scientific">Planktomarina temperata RCA23</name>
    <dbReference type="NCBI Taxonomy" id="666509"/>
    <lineage>
        <taxon>Bacteria</taxon>
        <taxon>Pseudomonadati</taxon>
        <taxon>Pseudomonadota</taxon>
        <taxon>Alphaproteobacteria</taxon>
        <taxon>Rhodobacterales</taxon>
        <taxon>Paracoccaceae</taxon>
        <taxon>Planktomarina</taxon>
    </lineage>
</organism>
<evidence type="ECO:0000256" key="1">
    <source>
        <dbReference type="ARBA" id="ARBA00022598"/>
    </source>
</evidence>
<name>A0AAN0VIV6_9RHOB</name>
<dbReference type="NCBIfam" id="TIGR02432">
    <property type="entry name" value="lysidine_TilS_N"/>
    <property type="match status" value="1"/>
</dbReference>
<evidence type="ECO:0000256" key="3">
    <source>
        <dbReference type="ARBA" id="ARBA00022741"/>
    </source>
</evidence>
<dbReference type="PANTHER" id="PTHR43033:SF1">
    <property type="entry name" value="TRNA(ILE)-LYSIDINE SYNTHASE-RELATED"/>
    <property type="match status" value="1"/>
</dbReference>
<comment type="domain">
    <text evidence="6">The N-terminal region contains the highly conserved SGGXDS motif, predicted to be a P-loop motif involved in ATP binding.</text>
</comment>
<dbReference type="CDD" id="cd01992">
    <property type="entry name" value="TilS_N"/>
    <property type="match status" value="1"/>
</dbReference>
<keyword evidence="1 6" id="KW-0436">Ligase</keyword>
<keyword evidence="3 6" id="KW-0547">Nucleotide-binding</keyword>
<evidence type="ECO:0000256" key="4">
    <source>
        <dbReference type="ARBA" id="ARBA00022840"/>
    </source>
</evidence>
<dbReference type="AlphaFoldDB" id="A0AAN0VIV6"/>
<dbReference type="InterPro" id="IPR014729">
    <property type="entry name" value="Rossmann-like_a/b/a_fold"/>
</dbReference>
<comment type="similarity">
    <text evidence="6">Belongs to the tRNA(Ile)-lysidine synthase family.</text>
</comment>
<dbReference type="Gene3D" id="3.40.50.620">
    <property type="entry name" value="HUPs"/>
    <property type="match status" value="1"/>
</dbReference>
<evidence type="ECO:0000259" key="7">
    <source>
        <dbReference type="Pfam" id="PF01171"/>
    </source>
</evidence>
<evidence type="ECO:0000256" key="6">
    <source>
        <dbReference type="HAMAP-Rule" id="MF_01161"/>
    </source>
</evidence>
<dbReference type="GO" id="GO:0005737">
    <property type="term" value="C:cytoplasm"/>
    <property type="evidence" value="ECO:0007669"/>
    <property type="project" value="UniProtKB-SubCell"/>
</dbReference>
<reference evidence="8 9" key="1">
    <citation type="journal article" date="2014" name="ISME J.">
        <title>Adaptation of an abundant Roseobacter RCA organism to pelagic systems revealed by genomic and transcriptomic analyses.</title>
        <authorList>
            <person name="Voget S."/>
            <person name="Wemheuer B."/>
            <person name="Brinkhoff T."/>
            <person name="Vollmers J."/>
            <person name="Dietrich S."/>
            <person name="Giebel H.A."/>
            <person name="Beardsley C."/>
            <person name="Sardemann C."/>
            <person name="Bakenhus I."/>
            <person name="Billerbeck S."/>
            <person name="Daniel R."/>
            <person name="Simon M."/>
        </authorList>
    </citation>
    <scope>NUCLEOTIDE SEQUENCE [LARGE SCALE GENOMIC DNA]</scope>
    <source>
        <strain evidence="8 9">RCA23</strain>
    </source>
</reference>
<protein>
    <recommendedName>
        <fullName evidence="6">tRNA(Ile)-lysidine synthase</fullName>
        <ecNumber evidence="6">6.3.4.19</ecNumber>
    </recommendedName>
    <alternativeName>
        <fullName evidence="6">tRNA(Ile)-2-lysyl-cytidine synthase</fullName>
    </alternativeName>
    <alternativeName>
        <fullName evidence="6">tRNA(Ile)-lysidine synthetase</fullName>
    </alternativeName>
</protein>
<comment type="subcellular location">
    <subcellularLocation>
        <location evidence="6">Cytoplasm</location>
    </subcellularLocation>
</comment>
<dbReference type="GO" id="GO:0005524">
    <property type="term" value="F:ATP binding"/>
    <property type="evidence" value="ECO:0007669"/>
    <property type="project" value="UniProtKB-UniRule"/>
</dbReference>
<dbReference type="GeneID" id="93367449"/>
<feature type="domain" description="tRNA(Ile)-lysidine/2-thiocytidine synthase N-terminal" evidence="7">
    <location>
        <begin position="27"/>
        <end position="202"/>
    </location>
</feature>
<evidence type="ECO:0000313" key="8">
    <source>
        <dbReference type="EMBL" id="AII87504.1"/>
    </source>
</evidence>
<gene>
    <name evidence="6 8" type="primary">tilS</name>
    <name evidence="8" type="ORF">RCA23_c19730</name>
</gene>
<dbReference type="InterPro" id="IPR012094">
    <property type="entry name" value="tRNA_Ile_lys_synt"/>
</dbReference>
<dbReference type="SUPFAM" id="SSF52402">
    <property type="entry name" value="Adenine nucleotide alpha hydrolases-like"/>
    <property type="match status" value="1"/>
</dbReference>
<dbReference type="Pfam" id="PF01171">
    <property type="entry name" value="ATP_bind_3"/>
    <property type="match status" value="1"/>
</dbReference>
<keyword evidence="2 6" id="KW-0819">tRNA processing</keyword>
<dbReference type="GO" id="GO:0006400">
    <property type="term" value="P:tRNA modification"/>
    <property type="evidence" value="ECO:0007669"/>
    <property type="project" value="UniProtKB-UniRule"/>
</dbReference>
<feature type="binding site" evidence="6">
    <location>
        <begin position="31"/>
        <end position="36"/>
    </location>
    <ligand>
        <name>ATP</name>
        <dbReference type="ChEBI" id="CHEBI:30616"/>
    </ligand>
</feature>
<dbReference type="Proteomes" id="UP000028680">
    <property type="component" value="Chromosome"/>
</dbReference>
<dbReference type="HAMAP" id="MF_01161">
    <property type="entry name" value="tRNA_Ile_lys_synt"/>
    <property type="match status" value="1"/>
</dbReference>
<dbReference type="EMBL" id="CP003984">
    <property type="protein sequence ID" value="AII87504.1"/>
    <property type="molecule type" value="Genomic_DNA"/>
</dbReference>